<feature type="compositionally biased region" description="Polar residues" evidence="1">
    <location>
        <begin position="122"/>
        <end position="131"/>
    </location>
</feature>
<feature type="compositionally biased region" description="Basic and acidic residues" evidence="1">
    <location>
        <begin position="43"/>
        <end position="54"/>
    </location>
</feature>
<evidence type="ECO:0000256" key="1">
    <source>
        <dbReference type="SAM" id="MobiDB-lite"/>
    </source>
</evidence>
<dbReference type="EMBL" id="HBDY01001708">
    <property type="protein sequence ID" value="CAD8228474.1"/>
    <property type="molecule type" value="Transcribed_RNA"/>
</dbReference>
<feature type="compositionally biased region" description="Polar residues" evidence="1">
    <location>
        <begin position="60"/>
        <end position="78"/>
    </location>
</feature>
<feature type="region of interest" description="Disordered" evidence="1">
    <location>
        <begin position="170"/>
        <end position="194"/>
    </location>
</feature>
<dbReference type="PANTHER" id="PTHR34684">
    <property type="entry name" value="OS08G0192200 PROTEIN"/>
    <property type="match status" value="1"/>
</dbReference>
<protein>
    <submittedName>
        <fullName evidence="2">Uncharacterized protein</fullName>
    </submittedName>
</protein>
<dbReference type="PANTHER" id="PTHR34684:SF1">
    <property type="entry name" value="OS08G0192200 PROTEIN"/>
    <property type="match status" value="1"/>
</dbReference>
<feature type="compositionally biased region" description="Basic and acidic residues" evidence="1">
    <location>
        <begin position="133"/>
        <end position="142"/>
    </location>
</feature>
<evidence type="ECO:0000313" key="2">
    <source>
        <dbReference type="EMBL" id="CAD8228474.1"/>
    </source>
</evidence>
<sequence length="290" mass="32395">MSDASAGAQARRESYLASLLISEARDRVDAAKHRSVNALNEPSNKDGLRVRPNERYLANTLRQVNSTNARADSGSSAREVNEDNQKGGARKKRQRRRGREREEKTRTRRRKRRVRVGDNNRTDSATSSPSSEEAWRLRGKESNTEIVRASAVDEDDARLVAFLAKPGRERRGRGAVGPRSVEPGPYRGCGDAEEDGRVRNAPATQPLNPGRAPARISLGELQRKKLSIPCGVHNRFVTSTLVNTVQSNRYAASNNMWRAREKQLELELRDGAVRGGCASKDERSDERRRT</sequence>
<organism evidence="2">
    <name type="scientific">Micromonas pusilla</name>
    <name type="common">Picoplanktonic green alga</name>
    <name type="synonym">Chromulina pusilla</name>
    <dbReference type="NCBI Taxonomy" id="38833"/>
    <lineage>
        <taxon>Eukaryota</taxon>
        <taxon>Viridiplantae</taxon>
        <taxon>Chlorophyta</taxon>
        <taxon>Mamiellophyceae</taxon>
        <taxon>Mamiellales</taxon>
        <taxon>Mamiellaceae</taxon>
        <taxon>Micromonas</taxon>
    </lineage>
</organism>
<feature type="region of interest" description="Disordered" evidence="1">
    <location>
        <begin position="33"/>
        <end position="142"/>
    </location>
</feature>
<accession>A0A7R9XTU3</accession>
<proteinExistence type="predicted"/>
<name>A0A7R9XTU3_MICPS</name>
<reference evidence="2" key="1">
    <citation type="submission" date="2021-01" db="EMBL/GenBank/DDBJ databases">
        <authorList>
            <person name="Corre E."/>
            <person name="Pelletier E."/>
            <person name="Niang G."/>
            <person name="Scheremetjew M."/>
            <person name="Finn R."/>
            <person name="Kale V."/>
            <person name="Holt S."/>
            <person name="Cochrane G."/>
            <person name="Meng A."/>
            <person name="Brown T."/>
            <person name="Cohen L."/>
        </authorList>
    </citation>
    <scope>NUCLEOTIDE SEQUENCE</scope>
    <source>
        <strain evidence="2">RCC1614</strain>
    </source>
</reference>
<gene>
    <name evidence="2" type="ORF">MPUS1402_LOCUS1281</name>
</gene>
<dbReference type="AlphaFoldDB" id="A0A7R9XTU3"/>
<feature type="compositionally biased region" description="Basic residues" evidence="1">
    <location>
        <begin position="88"/>
        <end position="98"/>
    </location>
</feature>